<protein>
    <submittedName>
        <fullName evidence="1">Uncharacterized protein</fullName>
    </submittedName>
</protein>
<dbReference type="AlphaFoldDB" id="A0A2X2JVB0"/>
<organism evidence="1 2">
    <name type="scientific">Staphylococcus aureus</name>
    <dbReference type="NCBI Taxonomy" id="1280"/>
    <lineage>
        <taxon>Bacteria</taxon>
        <taxon>Bacillati</taxon>
        <taxon>Bacillota</taxon>
        <taxon>Bacilli</taxon>
        <taxon>Bacillales</taxon>
        <taxon>Staphylococcaceae</taxon>
        <taxon>Staphylococcus</taxon>
    </lineage>
</organism>
<dbReference type="Proteomes" id="UP000249913">
    <property type="component" value="Unassembled WGS sequence"/>
</dbReference>
<gene>
    <name evidence="1" type="ORF">NCTC7878_01275</name>
</gene>
<sequence length="68" mass="7266">MNVPKIGSVNVVSIATKKVFQKNVGIIAVIDETNAPIIIKILKSIGKLSNTSSTLKARNIKINAGTKY</sequence>
<reference evidence="1 2" key="1">
    <citation type="submission" date="2018-06" db="EMBL/GenBank/DDBJ databases">
        <authorList>
            <consortium name="Pathogen Informatics"/>
            <person name="Doyle S."/>
        </authorList>
    </citation>
    <scope>NUCLEOTIDE SEQUENCE [LARGE SCALE GENOMIC DNA]</scope>
    <source>
        <strain evidence="1 2">NCTC7878</strain>
    </source>
</reference>
<evidence type="ECO:0000313" key="1">
    <source>
        <dbReference type="EMBL" id="SPZ97884.1"/>
    </source>
</evidence>
<dbReference type="EMBL" id="UAUX01000006">
    <property type="protein sequence ID" value="SPZ97884.1"/>
    <property type="molecule type" value="Genomic_DNA"/>
</dbReference>
<name>A0A2X2JVB0_STAAU</name>
<evidence type="ECO:0000313" key="2">
    <source>
        <dbReference type="Proteomes" id="UP000249913"/>
    </source>
</evidence>
<accession>A0A2X2JVB0</accession>
<proteinExistence type="predicted"/>